<gene>
    <name evidence="3" type="ORF">MSAN_02325900</name>
</gene>
<dbReference type="Gene3D" id="3.30.420.10">
    <property type="entry name" value="Ribonuclease H-like superfamily/Ribonuclease H"/>
    <property type="match status" value="1"/>
</dbReference>
<organism evidence="3 4">
    <name type="scientific">Mycena sanguinolenta</name>
    <dbReference type="NCBI Taxonomy" id="230812"/>
    <lineage>
        <taxon>Eukaryota</taxon>
        <taxon>Fungi</taxon>
        <taxon>Dikarya</taxon>
        <taxon>Basidiomycota</taxon>
        <taxon>Agaricomycotina</taxon>
        <taxon>Agaricomycetes</taxon>
        <taxon>Agaricomycetidae</taxon>
        <taxon>Agaricales</taxon>
        <taxon>Marasmiineae</taxon>
        <taxon>Mycenaceae</taxon>
        <taxon>Mycena</taxon>
    </lineage>
</organism>
<dbReference type="AlphaFoldDB" id="A0A8H7CFM1"/>
<name>A0A8H7CFM1_9AGAR</name>
<protein>
    <recommendedName>
        <fullName evidence="2">Integrase catalytic domain-containing protein</fullName>
    </recommendedName>
</protein>
<proteinExistence type="predicted"/>
<evidence type="ECO:0000259" key="2">
    <source>
        <dbReference type="PROSITE" id="PS50994"/>
    </source>
</evidence>
<dbReference type="Pfam" id="PF24764">
    <property type="entry name" value="rva_4"/>
    <property type="match status" value="1"/>
</dbReference>
<dbReference type="GO" id="GO:0003723">
    <property type="term" value="F:RNA binding"/>
    <property type="evidence" value="ECO:0007669"/>
    <property type="project" value="UniProtKB-KW"/>
</dbReference>
<dbReference type="GO" id="GO:0015074">
    <property type="term" value="P:DNA integration"/>
    <property type="evidence" value="ECO:0007669"/>
    <property type="project" value="InterPro"/>
</dbReference>
<dbReference type="PANTHER" id="PTHR46791">
    <property type="entry name" value="EXPRESSED PROTEIN"/>
    <property type="match status" value="1"/>
</dbReference>
<dbReference type="InterPro" id="IPR012337">
    <property type="entry name" value="RNaseH-like_sf"/>
</dbReference>
<keyword evidence="1" id="KW-0694">RNA-binding</keyword>
<feature type="domain" description="Integrase catalytic" evidence="2">
    <location>
        <begin position="234"/>
        <end position="312"/>
    </location>
</feature>
<evidence type="ECO:0000313" key="3">
    <source>
        <dbReference type="EMBL" id="KAF7335889.1"/>
    </source>
</evidence>
<dbReference type="SUPFAM" id="SSF53098">
    <property type="entry name" value="Ribonuclease H-like"/>
    <property type="match status" value="1"/>
</dbReference>
<accession>A0A8H7CFM1</accession>
<dbReference type="InterPro" id="IPR036397">
    <property type="entry name" value="RNaseH_sf"/>
</dbReference>
<comment type="caution">
    <text evidence="3">The sequence shown here is derived from an EMBL/GenBank/DDBJ whole genome shotgun (WGS) entry which is preliminary data.</text>
</comment>
<dbReference type="GO" id="GO:0005634">
    <property type="term" value="C:nucleus"/>
    <property type="evidence" value="ECO:0007669"/>
    <property type="project" value="UniProtKB-ARBA"/>
</dbReference>
<dbReference type="PANTHER" id="PTHR46791:SF5">
    <property type="entry name" value="CLR5 DOMAIN-CONTAINING PROTEIN-RELATED"/>
    <property type="match status" value="1"/>
</dbReference>
<dbReference type="InterPro" id="IPR001584">
    <property type="entry name" value="Integrase_cat-core"/>
</dbReference>
<dbReference type="EMBL" id="JACAZH010000039">
    <property type="protein sequence ID" value="KAF7335889.1"/>
    <property type="molecule type" value="Genomic_DNA"/>
</dbReference>
<dbReference type="PROSITE" id="PS50994">
    <property type="entry name" value="INTEGRASE"/>
    <property type="match status" value="1"/>
</dbReference>
<evidence type="ECO:0000313" key="4">
    <source>
        <dbReference type="Proteomes" id="UP000623467"/>
    </source>
</evidence>
<reference evidence="3" key="1">
    <citation type="submission" date="2020-05" db="EMBL/GenBank/DDBJ databases">
        <title>Mycena genomes resolve the evolution of fungal bioluminescence.</title>
        <authorList>
            <person name="Tsai I.J."/>
        </authorList>
    </citation>
    <scope>NUCLEOTIDE SEQUENCE</scope>
    <source>
        <strain evidence="3">160909Yilan</strain>
    </source>
</reference>
<evidence type="ECO:0000256" key="1">
    <source>
        <dbReference type="ARBA" id="ARBA00022884"/>
    </source>
</evidence>
<keyword evidence="4" id="KW-1185">Reference proteome</keyword>
<sequence>MSSEVLENLRAAYQILKRNVIRTLRTQRGAEAQLEYQINEALQFFSAAETHREAIPAEEFATVEQSITTMVEALNEARHQSSDPPTGSHLVVTARTNTGGRPRVDIDPAFLSHALTLRGPTHLQDVFHVSARTIRRRALEYGLVQPGQPVYRDVSQADGTVARTYTSTSAPVSSLTDDELDAFLTSILQVFPNFGRRMIKGRLQAAGHRVPRERIVASYLRVHGTPGGFGARFIHRIPYHVAGANSLWHHDGQHGLIRFKIVIHAFVDGKSRYVTGIRASNNNRAETVLLLFESAVAQHGLPSRVRGDHGTENLLVAVMMEQERGAGRGSYIWGRSVNNTRIERLWYDVTHGFGHKWKSFFLDLEVNHHLNPSIDVHIWLLHHLFLDSINEDAQEWADAWNSHDLQIRGERTRLPRDIFLFSMIQDGPRGLERFIDSPDEAVEDPSTYGIDWDVIDNPTLMRHHLMQNPQEWEDRNPFAPGIQDLSDVPCEPPQSIFSAEQIRYLDETLTATVDTTSRSMHVRKLVWIEAFRICNEFYR</sequence>
<dbReference type="Proteomes" id="UP000623467">
    <property type="component" value="Unassembled WGS sequence"/>
</dbReference>
<dbReference type="OrthoDB" id="3353107at2759"/>
<dbReference type="InterPro" id="IPR058913">
    <property type="entry name" value="Integrase_dom_put"/>
</dbReference>